<organism evidence="1 2">
    <name type="scientific">Lacrimispora amygdalina</name>
    <dbReference type="NCBI Taxonomy" id="253257"/>
    <lineage>
        <taxon>Bacteria</taxon>
        <taxon>Bacillati</taxon>
        <taxon>Bacillota</taxon>
        <taxon>Clostridia</taxon>
        <taxon>Lachnospirales</taxon>
        <taxon>Lachnospiraceae</taxon>
        <taxon>Lacrimispora</taxon>
    </lineage>
</organism>
<evidence type="ECO:0000313" key="1">
    <source>
        <dbReference type="EMBL" id="RFZ78789.1"/>
    </source>
</evidence>
<reference evidence="1 2" key="1">
    <citation type="submission" date="2018-07" db="EMBL/GenBank/DDBJ databases">
        <title>New species, Clostridium PI-S10-A1B.</title>
        <authorList>
            <person name="Krishna G."/>
            <person name="Summeta K."/>
            <person name="Shikha S."/>
            <person name="Prabhu P.B."/>
            <person name="Suresh K."/>
        </authorList>
    </citation>
    <scope>NUCLEOTIDE SEQUENCE [LARGE SCALE GENOMIC DNA]</scope>
    <source>
        <strain evidence="1 2">PI-S10-A1B</strain>
    </source>
</reference>
<dbReference type="OrthoDB" id="1954317at2"/>
<comment type="caution">
    <text evidence="1">The sequence shown here is derived from an EMBL/GenBank/DDBJ whole genome shotgun (WGS) entry which is preliminary data.</text>
</comment>
<proteinExistence type="predicted"/>
<dbReference type="AlphaFoldDB" id="A0A3E2NCN7"/>
<protein>
    <recommendedName>
        <fullName evidence="3">HK97 gp10 family phage protein</fullName>
    </recommendedName>
</protein>
<name>A0A3E2NCN7_9FIRM</name>
<dbReference type="Proteomes" id="UP000260680">
    <property type="component" value="Unassembled WGS sequence"/>
</dbReference>
<sequence length="149" mass="17228">MEVEINFKEQIESIDEMLRSLPESMQTEEKKFLRKTGAAIKNNVVRYLRRSGIESRLEEDPKNYDGSRPYVHIKDDVKFTVKKNKQGDNYVSIKGGKYTGYKWGFLNDGHIARDGRTFIQGTKFMERSLQASQGDIDTALNDIMKKVVQ</sequence>
<evidence type="ECO:0000313" key="2">
    <source>
        <dbReference type="Proteomes" id="UP000260680"/>
    </source>
</evidence>
<accession>A0A3E2NCN7</accession>
<dbReference type="EMBL" id="QOHO01000031">
    <property type="protein sequence ID" value="RFZ78789.1"/>
    <property type="molecule type" value="Genomic_DNA"/>
</dbReference>
<evidence type="ECO:0008006" key="3">
    <source>
        <dbReference type="Google" id="ProtNLM"/>
    </source>
</evidence>
<gene>
    <name evidence="1" type="ORF">DS742_11810</name>
</gene>